<keyword evidence="3" id="KW-0689">Ribosomal protein</keyword>
<proteinExistence type="predicted"/>
<feature type="domain" description="Small ribosomal subunit protein mS35 mitochondrial conserved" evidence="2">
    <location>
        <begin position="108"/>
        <end position="229"/>
    </location>
</feature>
<keyword evidence="3" id="KW-0687">Ribonucleoprotein</keyword>
<sequence length="254" mass="29128">MRSLIRSLAGARTCSTLLARPAQNAASVVTRRGVASAAGPPGRRRNFREPKEQDEEFDPEEDEESADAYELGEMTSDAHAELDRHRETRHFARVAAYEMPILSQLAKPFVPPTTATPLRFRYTTYLGEQHPAESKVVVEFSVADLGLNKGQAAKLIKLAGVRYNPERNSIKMSCEMFDEQAQNKRYLSNVVDKLLKAMRDPSDYFKDIPFDFRHYKPKQKKMAQLPFEWLEFSQQKMKEREQKSQSEAEKIPQE</sequence>
<organism evidence="3 4">
    <name type="scientific">Pyronema omphalodes (strain CBS 100304)</name>
    <name type="common">Pyronema confluens</name>
    <dbReference type="NCBI Taxonomy" id="1076935"/>
    <lineage>
        <taxon>Eukaryota</taxon>
        <taxon>Fungi</taxon>
        <taxon>Dikarya</taxon>
        <taxon>Ascomycota</taxon>
        <taxon>Pezizomycotina</taxon>
        <taxon>Pezizomycetes</taxon>
        <taxon>Pezizales</taxon>
        <taxon>Pyronemataceae</taxon>
        <taxon>Pyronema</taxon>
    </lineage>
</organism>
<dbReference type="Pfam" id="PF10213">
    <property type="entry name" value="MRP-S28"/>
    <property type="match status" value="1"/>
</dbReference>
<dbReference type="OMA" id="AMNLKWA"/>
<gene>
    <name evidence="3" type="ORF">PCON_12385</name>
</gene>
<feature type="region of interest" description="Disordered" evidence="1">
    <location>
        <begin position="30"/>
        <end position="67"/>
    </location>
</feature>
<dbReference type="GO" id="GO:0003735">
    <property type="term" value="F:structural constituent of ribosome"/>
    <property type="evidence" value="ECO:0007669"/>
    <property type="project" value="InterPro"/>
</dbReference>
<evidence type="ECO:0000313" key="4">
    <source>
        <dbReference type="Proteomes" id="UP000018144"/>
    </source>
</evidence>
<dbReference type="PANTHER" id="PTHR13490">
    <property type="entry name" value="MITOCHONDRIAL 28S RIBOSOMAL PROTEIN S28"/>
    <property type="match status" value="1"/>
</dbReference>
<dbReference type="PANTHER" id="PTHR13490:SF0">
    <property type="entry name" value="SMALL RIBOSOMAL SUBUNIT PROTEIN MS35"/>
    <property type="match status" value="1"/>
</dbReference>
<accession>U4LS07</accession>
<evidence type="ECO:0000259" key="2">
    <source>
        <dbReference type="Pfam" id="PF10213"/>
    </source>
</evidence>
<dbReference type="eggNOG" id="KOG3933">
    <property type="taxonomic scope" value="Eukaryota"/>
</dbReference>
<dbReference type="InterPro" id="IPR019349">
    <property type="entry name" value="Ribosomal_mS35_mit"/>
</dbReference>
<evidence type="ECO:0000256" key="1">
    <source>
        <dbReference type="SAM" id="MobiDB-lite"/>
    </source>
</evidence>
<dbReference type="Proteomes" id="UP000018144">
    <property type="component" value="Unassembled WGS sequence"/>
</dbReference>
<dbReference type="STRING" id="1076935.U4LS07"/>
<dbReference type="GO" id="GO:0032543">
    <property type="term" value="P:mitochondrial translation"/>
    <property type="evidence" value="ECO:0007669"/>
    <property type="project" value="InterPro"/>
</dbReference>
<dbReference type="OrthoDB" id="283424at2759"/>
<keyword evidence="4" id="KW-1185">Reference proteome</keyword>
<name>U4LS07_PYROM</name>
<dbReference type="EMBL" id="HF935724">
    <property type="protein sequence ID" value="CCX32115.1"/>
    <property type="molecule type" value="Genomic_DNA"/>
</dbReference>
<dbReference type="GO" id="GO:0005763">
    <property type="term" value="C:mitochondrial small ribosomal subunit"/>
    <property type="evidence" value="ECO:0007669"/>
    <property type="project" value="TreeGrafter"/>
</dbReference>
<dbReference type="AlphaFoldDB" id="U4LS07"/>
<evidence type="ECO:0000313" key="3">
    <source>
        <dbReference type="EMBL" id="CCX32115.1"/>
    </source>
</evidence>
<reference evidence="3 4" key="1">
    <citation type="journal article" date="2013" name="PLoS Genet.">
        <title>The genome and development-dependent transcriptomes of Pyronema confluens: a window into fungal evolution.</title>
        <authorList>
            <person name="Traeger S."/>
            <person name="Altegoer F."/>
            <person name="Freitag M."/>
            <person name="Gabaldon T."/>
            <person name="Kempken F."/>
            <person name="Kumar A."/>
            <person name="Marcet-Houben M."/>
            <person name="Poggeler S."/>
            <person name="Stajich J.E."/>
            <person name="Nowrousian M."/>
        </authorList>
    </citation>
    <scope>NUCLEOTIDE SEQUENCE [LARGE SCALE GENOMIC DNA]</scope>
    <source>
        <strain evidence="4">CBS 100304</strain>
        <tissue evidence="3">Vegetative mycelium</tissue>
    </source>
</reference>
<feature type="compositionally biased region" description="Acidic residues" evidence="1">
    <location>
        <begin position="52"/>
        <end position="67"/>
    </location>
</feature>
<protein>
    <submittedName>
        <fullName evidence="3">Similar to 37S ribosomal protein S24, mitochondrial acc. no. Q03976</fullName>
    </submittedName>
</protein>
<dbReference type="InterPro" id="IPR039848">
    <property type="entry name" value="Ribosomal_mS35_mt"/>
</dbReference>